<organism evidence="3 4">
    <name type="scientific">Mycena indigotica</name>
    <dbReference type="NCBI Taxonomy" id="2126181"/>
    <lineage>
        <taxon>Eukaryota</taxon>
        <taxon>Fungi</taxon>
        <taxon>Dikarya</taxon>
        <taxon>Basidiomycota</taxon>
        <taxon>Agaricomycotina</taxon>
        <taxon>Agaricomycetes</taxon>
        <taxon>Agaricomycetidae</taxon>
        <taxon>Agaricales</taxon>
        <taxon>Marasmiineae</taxon>
        <taxon>Mycenaceae</taxon>
        <taxon>Mycena</taxon>
    </lineage>
</organism>
<sequence>MRCFSTLSSAALVLLAAAQTALATPQPLPLDSLTLHLRSKTDGEPDIVPQCATTCNQLQDTLLNTTSPAALCSQSVMSMFETCFDCEVGAGRGHGGQPPVTEFVAACNLAKLPVKNFTVKGSKKNGAPQGAQVPAMMLAVSGVLAAGLGVAGVLF</sequence>
<name>A0A8H6W953_9AGAR</name>
<feature type="transmembrane region" description="Helical" evidence="1">
    <location>
        <begin position="133"/>
        <end position="154"/>
    </location>
</feature>
<reference evidence="3" key="1">
    <citation type="submission" date="2020-05" db="EMBL/GenBank/DDBJ databases">
        <title>Mycena genomes resolve the evolution of fungal bioluminescence.</title>
        <authorList>
            <person name="Tsai I.J."/>
        </authorList>
    </citation>
    <scope>NUCLEOTIDE SEQUENCE</scope>
    <source>
        <strain evidence="3">171206Taipei</strain>
    </source>
</reference>
<dbReference type="Proteomes" id="UP000636479">
    <property type="component" value="Unassembled WGS sequence"/>
</dbReference>
<keyword evidence="1" id="KW-0472">Membrane</keyword>
<protein>
    <submittedName>
        <fullName evidence="3">Uncharacterized protein</fullName>
    </submittedName>
</protein>
<proteinExistence type="predicted"/>
<comment type="caution">
    <text evidence="3">The sequence shown here is derived from an EMBL/GenBank/DDBJ whole genome shotgun (WGS) entry which is preliminary data.</text>
</comment>
<keyword evidence="2" id="KW-0732">Signal</keyword>
<gene>
    <name evidence="3" type="ORF">MIND_00407500</name>
</gene>
<dbReference type="OrthoDB" id="2997312at2759"/>
<evidence type="ECO:0000256" key="2">
    <source>
        <dbReference type="SAM" id="SignalP"/>
    </source>
</evidence>
<accession>A0A8H6W953</accession>
<evidence type="ECO:0000313" key="3">
    <source>
        <dbReference type="EMBL" id="KAF7310334.1"/>
    </source>
</evidence>
<evidence type="ECO:0000313" key="4">
    <source>
        <dbReference type="Proteomes" id="UP000636479"/>
    </source>
</evidence>
<evidence type="ECO:0000256" key="1">
    <source>
        <dbReference type="SAM" id="Phobius"/>
    </source>
</evidence>
<dbReference type="RefSeq" id="XP_037223784.1">
    <property type="nucleotide sequence ID" value="XM_037360899.1"/>
</dbReference>
<keyword evidence="4" id="KW-1185">Reference proteome</keyword>
<dbReference type="GeneID" id="59343415"/>
<feature type="signal peptide" evidence="2">
    <location>
        <begin position="1"/>
        <end position="23"/>
    </location>
</feature>
<keyword evidence="1" id="KW-0812">Transmembrane</keyword>
<keyword evidence="1" id="KW-1133">Transmembrane helix</keyword>
<feature type="chain" id="PRO_5034915784" evidence="2">
    <location>
        <begin position="24"/>
        <end position="155"/>
    </location>
</feature>
<dbReference type="AlphaFoldDB" id="A0A8H6W953"/>
<dbReference type="EMBL" id="JACAZF010000003">
    <property type="protein sequence ID" value="KAF7310334.1"/>
    <property type="molecule type" value="Genomic_DNA"/>
</dbReference>